<protein>
    <submittedName>
        <fullName evidence="1">Uncharacterized protein</fullName>
    </submittedName>
</protein>
<proteinExistence type="predicted"/>
<dbReference type="OrthoDB" id="10265230at2759"/>
<gene>
    <name evidence="1" type="ORF">AQUCO_00900445v1</name>
</gene>
<dbReference type="Proteomes" id="UP000230069">
    <property type="component" value="Unassembled WGS sequence"/>
</dbReference>
<accession>A0A2G5EDP3</accession>
<evidence type="ECO:0000313" key="2">
    <source>
        <dbReference type="Proteomes" id="UP000230069"/>
    </source>
</evidence>
<dbReference type="AlphaFoldDB" id="A0A2G5EDP3"/>
<dbReference type="EMBL" id="KZ305026">
    <property type="protein sequence ID" value="PIA53856.1"/>
    <property type="molecule type" value="Genomic_DNA"/>
</dbReference>
<organism evidence="1 2">
    <name type="scientific">Aquilegia coerulea</name>
    <name type="common">Rocky mountain columbine</name>
    <dbReference type="NCBI Taxonomy" id="218851"/>
    <lineage>
        <taxon>Eukaryota</taxon>
        <taxon>Viridiplantae</taxon>
        <taxon>Streptophyta</taxon>
        <taxon>Embryophyta</taxon>
        <taxon>Tracheophyta</taxon>
        <taxon>Spermatophyta</taxon>
        <taxon>Magnoliopsida</taxon>
        <taxon>Ranunculales</taxon>
        <taxon>Ranunculaceae</taxon>
        <taxon>Thalictroideae</taxon>
        <taxon>Aquilegia</taxon>
    </lineage>
</organism>
<name>A0A2G5EDP3_AQUCA</name>
<keyword evidence="2" id="KW-1185">Reference proteome</keyword>
<sequence>MLLFISFGEWFSNRLIVEFEIAIQGQMKVIVLRLAKLFATKTTTISIHEARQSLLVRGLFPMLEDPRAIPFEPTECYK</sequence>
<dbReference type="InParanoid" id="A0A2G5EDP3"/>
<evidence type="ECO:0000313" key="1">
    <source>
        <dbReference type="EMBL" id="PIA53856.1"/>
    </source>
</evidence>
<reference evidence="1 2" key="1">
    <citation type="submission" date="2017-09" db="EMBL/GenBank/DDBJ databases">
        <title>WGS assembly of Aquilegia coerulea Goldsmith.</title>
        <authorList>
            <person name="Hodges S."/>
            <person name="Kramer E."/>
            <person name="Nordborg M."/>
            <person name="Tomkins J."/>
            <person name="Borevitz J."/>
            <person name="Derieg N."/>
            <person name="Yan J."/>
            <person name="Mihaltcheva S."/>
            <person name="Hayes R.D."/>
            <person name="Rokhsar D."/>
        </authorList>
    </citation>
    <scope>NUCLEOTIDE SEQUENCE [LARGE SCALE GENOMIC DNA]</scope>
    <source>
        <strain evidence="2">cv. Goldsmith</strain>
    </source>
</reference>